<dbReference type="CDD" id="cd17275">
    <property type="entry name" value="RMtype1_S_MjaORF132P-TRD1-CR1_like"/>
    <property type="match status" value="1"/>
</dbReference>
<evidence type="ECO:0000313" key="6">
    <source>
        <dbReference type="Proteomes" id="UP000440041"/>
    </source>
</evidence>
<dbReference type="PANTHER" id="PTHR30408:SF12">
    <property type="entry name" value="TYPE I RESTRICTION ENZYME MJAVIII SPECIFICITY SUBUNIT"/>
    <property type="match status" value="1"/>
</dbReference>
<dbReference type="InterPro" id="IPR044946">
    <property type="entry name" value="Restrct_endonuc_typeI_TRD_sf"/>
</dbReference>
<dbReference type="PANTHER" id="PTHR30408">
    <property type="entry name" value="TYPE-1 RESTRICTION ENZYME ECOKI SPECIFICITY PROTEIN"/>
    <property type="match status" value="1"/>
</dbReference>
<keyword evidence="6" id="KW-1185">Reference proteome</keyword>
<reference evidence="5 6" key="1">
    <citation type="submission" date="2019-09" db="EMBL/GenBank/DDBJ databases">
        <title>Characterization of the phylogenetic diversity of two novel species belonging to the genus Bifidobacterium: Bifidobacterium cebidarum sp. nov. and Bifidobacterium leontopitheci sp. nov.</title>
        <authorList>
            <person name="Lugli G.A."/>
            <person name="Duranti S."/>
            <person name="Milani C."/>
            <person name="Turroni F."/>
            <person name="Ventura M."/>
        </authorList>
    </citation>
    <scope>NUCLEOTIDE SEQUENCE [LARGE SCALE GENOMIC DNA]</scope>
    <source>
        <strain evidence="5 6">DSM 100238</strain>
    </source>
</reference>
<dbReference type="Gene3D" id="3.90.220.20">
    <property type="entry name" value="DNA methylase specificity domains"/>
    <property type="match status" value="2"/>
</dbReference>
<evidence type="ECO:0000256" key="3">
    <source>
        <dbReference type="ARBA" id="ARBA00023125"/>
    </source>
</evidence>
<dbReference type="InterPro" id="IPR000055">
    <property type="entry name" value="Restrct_endonuc_typeI_TRD"/>
</dbReference>
<sequence>MAKKNSKKTVPDLRFRGFTDPWEQRQLGESFNMLRNNTLSRADLSNDRKGVLDIHYGDVLIRYRAVVDVSTLQGPSINITNNRFLGDRLTDGDIIMADTAEDTSAGKCVEIEGIMHQNVVAGLHTIPLRPATPSSHGYWGQYLNSASFRNQLFPKMQGTKVISLSRTTVSNATVRYPSLAEQRRIGEFFSTLDSLIAAAERQETLLRRKKQAYLQLMFPREGETQPRLRFAGFSGGWERRQLREVAEKTGSGGTPTSSNPRYYGGSIPFLGISDINGRYVDTTQKTLTEEGLANSAAWIVPQGTISLAMYASYGKSAILARAMATSQAFFNIVFRSNVTRDFVFSRLQCAESRHEWDALVSTGTQPNLSGSKLKKWTIGYPSLPEQHHIGEFFKVLDSLIAAAEERTKALTALKSVYLQRMFA</sequence>
<dbReference type="GO" id="GO:0009307">
    <property type="term" value="P:DNA restriction-modification system"/>
    <property type="evidence" value="ECO:0007669"/>
    <property type="project" value="UniProtKB-KW"/>
</dbReference>
<accession>A0A6A2WGL6</accession>
<keyword evidence="2" id="KW-0680">Restriction system</keyword>
<dbReference type="AlphaFoldDB" id="A0A6A2WGL6"/>
<dbReference type="REBASE" id="385134">
    <property type="entry name" value="S1.Bap100238ORF169P"/>
</dbReference>
<organism evidence="5 6">
    <name type="scientific">Bifidobacterium apri</name>
    <dbReference type="NCBI Taxonomy" id="1769423"/>
    <lineage>
        <taxon>Bacteria</taxon>
        <taxon>Bacillati</taxon>
        <taxon>Actinomycetota</taxon>
        <taxon>Actinomycetes</taxon>
        <taxon>Bifidobacteriales</taxon>
        <taxon>Bifidobacteriaceae</taxon>
        <taxon>Bifidobacterium</taxon>
    </lineage>
</organism>
<dbReference type="Pfam" id="PF01420">
    <property type="entry name" value="Methylase_S"/>
    <property type="match status" value="1"/>
</dbReference>
<comment type="caution">
    <text evidence="5">The sequence shown here is derived from an EMBL/GenBank/DDBJ whole genome shotgun (WGS) entry which is preliminary data.</text>
</comment>
<name>A0A6A2WGL6_9BIFI</name>
<protein>
    <submittedName>
        <fullName evidence="5">Type I restriction-modification system,specificity subunit S</fullName>
    </submittedName>
</protein>
<gene>
    <name evidence="5" type="ORF">DSM100238_0171</name>
</gene>
<dbReference type="Proteomes" id="UP000440041">
    <property type="component" value="Unassembled WGS sequence"/>
</dbReference>
<evidence type="ECO:0000313" key="5">
    <source>
        <dbReference type="EMBL" id="KAB8301852.1"/>
    </source>
</evidence>
<proteinExistence type="inferred from homology"/>
<feature type="domain" description="Type I restriction modification DNA specificity" evidence="4">
    <location>
        <begin position="236"/>
        <end position="410"/>
    </location>
</feature>
<dbReference type="InterPro" id="IPR052021">
    <property type="entry name" value="Type-I_RS_S_subunit"/>
</dbReference>
<comment type="similarity">
    <text evidence="1">Belongs to the type-I restriction system S methylase family.</text>
</comment>
<dbReference type="GO" id="GO:0003677">
    <property type="term" value="F:DNA binding"/>
    <property type="evidence" value="ECO:0007669"/>
    <property type="project" value="UniProtKB-KW"/>
</dbReference>
<evidence type="ECO:0000256" key="1">
    <source>
        <dbReference type="ARBA" id="ARBA00010923"/>
    </source>
</evidence>
<dbReference type="EMBL" id="WBSO01000001">
    <property type="protein sequence ID" value="KAB8301852.1"/>
    <property type="molecule type" value="Genomic_DNA"/>
</dbReference>
<dbReference type="RefSeq" id="WP_167510953.1">
    <property type="nucleotide sequence ID" value="NZ_WBSO01000001.1"/>
</dbReference>
<keyword evidence="3" id="KW-0238">DNA-binding</keyword>
<dbReference type="SUPFAM" id="SSF116734">
    <property type="entry name" value="DNA methylase specificity domain"/>
    <property type="match status" value="2"/>
</dbReference>
<evidence type="ECO:0000256" key="2">
    <source>
        <dbReference type="ARBA" id="ARBA00022747"/>
    </source>
</evidence>
<evidence type="ECO:0000259" key="4">
    <source>
        <dbReference type="Pfam" id="PF01420"/>
    </source>
</evidence>